<reference evidence="2" key="2">
    <citation type="submission" date="2020-10" db="UniProtKB">
        <authorList>
            <consortium name="WormBaseParasite"/>
        </authorList>
    </citation>
    <scope>IDENTIFICATION</scope>
</reference>
<name>A0A7E4VIR5_PANRE</name>
<keyword evidence="1" id="KW-1185">Reference proteome</keyword>
<accession>A0A7E4VIR5</accession>
<organism evidence="1 2">
    <name type="scientific">Panagrellus redivivus</name>
    <name type="common">Microworm</name>
    <dbReference type="NCBI Taxonomy" id="6233"/>
    <lineage>
        <taxon>Eukaryota</taxon>
        <taxon>Metazoa</taxon>
        <taxon>Ecdysozoa</taxon>
        <taxon>Nematoda</taxon>
        <taxon>Chromadorea</taxon>
        <taxon>Rhabditida</taxon>
        <taxon>Tylenchina</taxon>
        <taxon>Panagrolaimomorpha</taxon>
        <taxon>Panagrolaimoidea</taxon>
        <taxon>Panagrolaimidae</taxon>
        <taxon>Panagrellus</taxon>
    </lineage>
</organism>
<sequence length="73" mass="8391">MPFLHANNTIALEQCQNVSPLCVFFDYDKSFLMALHFGISTEPFRFSDVGLPQTAEDMSFILNYSRKTKYTVC</sequence>
<reference evidence="1" key="1">
    <citation type="journal article" date="2013" name="Genetics">
        <title>The draft genome and transcriptome of Panagrellus redivivus are shaped by the harsh demands of a free-living lifestyle.</title>
        <authorList>
            <person name="Srinivasan J."/>
            <person name="Dillman A.R."/>
            <person name="Macchietto M.G."/>
            <person name="Heikkinen L."/>
            <person name="Lakso M."/>
            <person name="Fracchia K.M."/>
            <person name="Antoshechkin I."/>
            <person name="Mortazavi A."/>
            <person name="Wong G."/>
            <person name="Sternberg P.W."/>
        </authorList>
    </citation>
    <scope>NUCLEOTIDE SEQUENCE [LARGE SCALE GENOMIC DNA]</scope>
    <source>
        <strain evidence="1">MT8872</strain>
    </source>
</reference>
<protein>
    <submittedName>
        <fullName evidence="2">Uncharacterized protein</fullName>
    </submittedName>
</protein>
<dbReference type="WBParaSite" id="Pan_g20990.t1">
    <property type="protein sequence ID" value="Pan_g20990.t1"/>
    <property type="gene ID" value="Pan_g20990"/>
</dbReference>
<evidence type="ECO:0000313" key="2">
    <source>
        <dbReference type="WBParaSite" id="Pan_g20990.t1"/>
    </source>
</evidence>
<dbReference type="AlphaFoldDB" id="A0A7E4VIR5"/>
<evidence type="ECO:0000313" key="1">
    <source>
        <dbReference type="Proteomes" id="UP000492821"/>
    </source>
</evidence>
<dbReference type="Proteomes" id="UP000492821">
    <property type="component" value="Unassembled WGS sequence"/>
</dbReference>
<proteinExistence type="predicted"/>